<name>A0A4Y7U1L0_9FLAO</name>
<protein>
    <submittedName>
        <fullName evidence="2">SPOR domain-containing protein</fullName>
    </submittedName>
</protein>
<dbReference type="InterPro" id="IPR007730">
    <property type="entry name" value="SPOR-like_dom"/>
</dbReference>
<dbReference type="RefSeq" id="WP_134092661.1">
    <property type="nucleotide sequence ID" value="NZ_QWDN01001457.1"/>
</dbReference>
<dbReference type="InterPro" id="IPR036680">
    <property type="entry name" value="SPOR-like_sf"/>
</dbReference>
<dbReference type="GO" id="GO:0042834">
    <property type="term" value="F:peptidoglycan binding"/>
    <property type="evidence" value="ECO:0007669"/>
    <property type="project" value="InterPro"/>
</dbReference>
<gene>
    <name evidence="2" type="ORF">D0809_31250</name>
</gene>
<organism evidence="2 3">
    <name type="scientific">Flavobacterium circumlabens</name>
    <dbReference type="NCBI Taxonomy" id="2133765"/>
    <lineage>
        <taxon>Bacteria</taxon>
        <taxon>Pseudomonadati</taxon>
        <taxon>Bacteroidota</taxon>
        <taxon>Flavobacteriia</taxon>
        <taxon>Flavobacteriales</taxon>
        <taxon>Flavobacteriaceae</taxon>
        <taxon>Flavobacterium</taxon>
    </lineage>
</organism>
<dbReference type="SUPFAM" id="SSF110997">
    <property type="entry name" value="Sporulation related repeat"/>
    <property type="match status" value="1"/>
</dbReference>
<feature type="non-terminal residue" evidence="2">
    <location>
        <position position="1"/>
    </location>
</feature>
<reference evidence="2 3" key="1">
    <citation type="journal article" date="2018" name="Syst. Appl. Microbiol.">
        <title>Flavobacterium circumlabens sp. nov. and Flavobacterium cupreum sp. nov., two psychrotrophic species isolated from Antarctic environmental samples.</title>
        <authorList>
            <person name="Kralova S."/>
            <person name="Busse H.J."/>
            <person name="Svec P."/>
            <person name="Maslanova I."/>
            <person name="Stankova E."/>
            <person name="Bartak M."/>
            <person name="Sedlacek I."/>
        </authorList>
    </citation>
    <scope>NUCLEOTIDE SEQUENCE [LARGE SCALE GENOMIC DNA]</scope>
    <source>
        <strain evidence="2 3">CCM 8828</strain>
    </source>
</reference>
<dbReference type="AlphaFoldDB" id="A0A4Y7U1L0"/>
<sequence length="93" mass="10349">TGSIGYPLYENQIASQTLVVEGAVQKKVQNKIQEATFFIQNPLPAVTLSVDSVKTETVEVKTMPYHIMAGAFRSEQNARKAYNQLIKDGYNAR</sequence>
<dbReference type="EMBL" id="QWDN01001457">
    <property type="protein sequence ID" value="TEB40313.1"/>
    <property type="molecule type" value="Genomic_DNA"/>
</dbReference>
<feature type="domain" description="SPOR" evidence="1">
    <location>
        <begin position="64"/>
        <end position="92"/>
    </location>
</feature>
<dbReference type="Proteomes" id="UP000298340">
    <property type="component" value="Unassembled WGS sequence"/>
</dbReference>
<accession>A0A4Y7U1L0</accession>
<dbReference type="Pfam" id="PF05036">
    <property type="entry name" value="SPOR"/>
    <property type="match status" value="1"/>
</dbReference>
<evidence type="ECO:0000313" key="3">
    <source>
        <dbReference type="Proteomes" id="UP000298340"/>
    </source>
</evidence>
<proteinExistence type="predicted"/>
<evidence type="ECO:0000313" key="2">
    <source>
        <dbReference type="EMBL" id="TEB40313.1"/>
    </source>
</evidence>
<comment type="caution">
    <text evidence="2">The sequence shown here is derived from an EMBL/GenBank/DDBJ whole genome shotgun (WGS) entry which is preliminary data.</text>
</comment>
<evidence type="ECO:0000259" key="1">
    <source>
        <dbReference type="Pfam" id="PF05036"/>
    </source>
</evidence>
<feature type="non-terminal residue" evidence="2">
    <location>
        <position position="93"/>
    </location>
</feature>